<organism evidence="2">
    <name type="scientific">Gymnodinialimonas phycosphaerae</name>
    <dbReference type="NCBI Taxonomy" id="2841589"/>
    <lineage>
        <taxon>Bacteria</taxon>
        <taxon>Pseudomonadati</taxon>
        <taxon>Pseudomonadota</taxon>
        <taxon>Alphaproteobacteria</taxon>
        <taxon>Rhodobacterales</taxon>
        <taxon>Paracoccaceae</taxon>
        <taxon>Gymnodinialimonas</taxon>
    </lineage>
</organism>
<dbReference type="Proteomes" id="UP000693972">
    <property type="component" value="Unassembled WGS sequence"/>
</dbReference>
<gene>
    <name evidence="2" type="ORF">KUL25_10525</name>
</gene>
<reference evidence="2 3" key="1">
    <citation type="submission" date="2021-07" db="EMBL/GenBank/DDBJ databases">
        <title>Karlodiniumbacter phycospheric gen. nov., sp. nov., a phycosphere bacterium isolated from karlodinium veneficum.</title>
        <authorList>
            <person name="Peng Y."/>
            <person name="Jiang L."/>
            <person name="Lee J."/>
        </authorList>
    </citation>
    <scope>NUCLEOTIDE SEQUENCE</scope>
    <source>
        <strain evidence="2 3">N5</strain>
    </source>
</reference>
<keyword evidence="1" id="KW-1133">Transmembrane helix</keyword>
<dbReference type="RefSeq" id="WP_257892908.1">
    <property type="nucleotide sequence ID" value="NZ_JAIMBW010000001.1"/>
</dbReference>
<evidence type="ECO:0000256" key="1">
    <source>
        <dbReference type="SAM" id="Phobius"/>
    </source>
</evidence>
<sequence>MTEGRPPFAPRRAVLKLMEIAGQFCIGLILSSAMSGAVLWATRGLPDVGDYDIYWQGQVGTAMGYGLVSTCLAVPIWLIGSVWRRLRWMRAWWLGLVLANGLTLTAYLAAIPTGSGG</sequence>
<evidence type="ECO:0000313" key="2">
    <source>
        <dbReference type="EMBL" id="QXL89893.1"/>
    </source>
</evidence>
<keyword evidence="3" id="KW-1185">Reference proteome</keyword>
<protein>
    <submittedName>
        <fullName evidence="2">Solute carrier organic anion transporter</fullName>
    </submittedName>
</protein>
<dbReference type="EMBL" id="CP078073">
    <property type="protein sequence ID" value="QXL89893.1"/>
    <property type="molecule type" value="Genomic_DNA"/>
</dbReference>
<keyword evidence="1" id="KW-0812">Transmembrane</keyword>
<keyword evidence="1" id="KW-0472">Membrane</keyword>
<proteinExistence type="predicted"/>
<feature type="transmembrane region" description="Helical" evidence="1">
    <location>
        <begin position="20"/>
        <end position="42"/>
    </location>
</feature>
<feature type="transmembrane region" description="Helical" evidence="1">
    <location>
        <begin position="62"/>
        <end position="79"/>
    </location>
</feature>
<feature type="transmembrane region" description="Helical" evidence="1">
    <location>
        <begin position="91"/>
        <end position="111"/>
    </location>
</feature>
<dbReference type="AlphaFoldDB" id="A0A975TYN8"/>
<name>A0A975TYN8_9RHOB</name>
<evidence type="ECO:0000313" key="3">
    <source>
        <dbReference type="Proteomes" id="UP000693972"/>
    </source>
</evidence>
<accession>A0A975TYN8</accession>
<dbReference type="EMBL" id="JAIMBW010000001">
    <property type="protein sequence ID" value="MBY4893199.1"/>
    <property type="molecule type" value="Genomic_DNA"/>
</dbReference>